<evidence type="ECO:0000256" key="8">
    <source>
        <dbReference type="SAM" id="Phobius"/>
    </source>
</evidence>
<evidence type="ECO:0000313" key="10">
    <source>
        <dbReference type="Proteomes" id="UP000282311"/>
    </source>
</evidence>
<dbReference type="RefSeq" id="WP_120745776.1">
    <property type="nucleotide sequence ID" value="NZ_RBAH01000002.1"/>
</dbReference>
<feature type="transmembrane region" description="Helical" evidence="8">
    <location>
        <begin position="132"/>
        <end position="150"/>
    </location>
</feature>
<dbReference type="PANTHER" id="PTHR34975:SF2">
    <property type="entry name" value="SPORE GERMINATION PROTEIN A2"/>
    <property type="match status" value="1"/>
</dbReference>
<accession>A0A3B0CNP6</accession>
<sequence>MHKRACLFERRQGGSILQRGNVSIRQFTILSALFVIGDTILYVPANVTRFAMRDAWISGAIAMILGLCIAVLFGYVVKQYPGKSLIEITRESLGNWTGAAVSILLILFFLIDSGIVLWEVGDFMVTHIMPETPIQAFQIMFLLVVVWGFRLGIDTVVRASELLFFCVVVLFFLLVFLLIPQMELKRLLPVYQPSPKPVLSGALLLSGYYFESVILIMVMPAIRGRRGIVRSYLLGTAVGGLILTLTILVCILVLGAPLTEMQLFTTYVLAKKISIGGFLERIEVAMASLWLFTLYFKLYVCYYAVVAGTSQLFAIKDNRVLSLPLAVVVLVTSLVVIPNIAYFNLIVVKYWWAYTATFGLLLPLLILGFGGFKKRRLNQN</sequence>
<dbReference type="Pfam" id="PF03845">
    <property type="entry name" value="Spore_permease"/>
    <property type="match status" value="1"/>
</dbReference>
<dbReference type="OrthoDB" id="2078716at2"/>
<keyword evidence="5 8" id="KW-0812">Transmembrane</keyword>
<evidence type="ECO:0000256" key="5">
    <source>
        <dbReference type="ARBA" id="ARBA00022692"/>
    </source>
</evidence>
<dbReference type="GO" id="GO:0016020">
    <property type="term" value="C:membrane"/>
    <property type="evidence" value="ECO:0007669"/>
    <property type="project" value="UniProtKB-SubCell"/>
</dbReference>
<evidence type="ECO:0000256" key="7">
    <source>
        <dbReference type="ARBA" id="ARBA00023136"/>
    </source>
</evidence>
<evidence type="ECO:0000313" key="9">
    <source>
        <dbReference type="EMBL" id="RKN86084.1"/>
    </source>
</evidence>
<dbReference type="InterPro" id="IPR004761">
    <property type="entry name" value="Spore_GerAB"/>
</dbReference>
<feature type="transmembrane region" description="Helical" evidence="8">
    <location>
        <begin position="320"/>
        <end position="345"/>
    </location>
</feature>
<keyword evidence="6 8" id="KW-1133">Transmembrane helix</keyword>
<feature type="transmembrane region" description="Helical" evidence="8">
    <location>
        <begin position="98"/>
        <end position="120"/>
    </location>
</feature>
<feature type="transmembrane region" description="Helical" evidence="8">
    <location>
        <begin position="55"/>
        <end position="77"/>
    </location>
</feature>
<feature type="transmembrane region" description="Helical" evidence="8">
    <location>
        <begin position="287"/>
        <end position="308"/>
    </location>
</feature>
<dbReference type="Proteomes" id="UP000282311">
    <property type="component" value="Unassembled WGS sequence"/>
</dbReference>
<feature type="transmembrane region" description="Helical" evidence="8">
    <location>
        <begin position="231"/>
        <end position="254"/>
    </location>
</feature>
<feature type="transmembrane region" description="Helical" evidence="8">
    <location>
        <begin position="351"/>
        <end position="372"/>
    </location>
</feature>
<dbReference type="PANTHER" id="PTHR34975">
    <property type="entry name" value="SPORE GERMINATION PROTEIN A2"/>
    <property type="match status" value="1"/>
</dbReference>
<evidence type="ECO:0000256" key="2">
    <source>
        <dbReference type="ARBA" id="ARBA00007998"/>
    </source>
</evidence>
<keyword evidence="10" id="KW-1185">Reference proteome</keyword>
<feature type="transmembrane region" description="Helical" evidence="8">
    <location>
        <begin position="21"/>
        <end position="43"/>
    </location>
</feature>
<evidence type="ECO:0000256" key="3">
    <source>
        <dbReference type="ARBA" id="ARBA00022448"/>
    </source>
</evidence>
<gene>
    <name evidence="9" type="ORF">D7M11_03465</name>
</gene>
<feature type="transmembrane region" description="Helical" evidence="8">
    <location>
        <begin position="162"/>
        <end position="179"/>
    </location>
</feature>
<evidence type="ECO:0000256" key="4">
    <source>
        <dbReference type="ARBA" id="ARBA00022544"/>
    </source>
</evidence>
<feature type="transmembrane region" description="Helical" evidence="8">
    <location>
        <begin position="199"/>
        <end position="219"/>
    </location>
</feature>
<reference evidence="9 10" key="1">
    <citation type="journal article" date="2007" name="Int. J. Syst. Evol. Microbiol.">
        <title>Paenibacillus ginsengarvi sp. nov., isolated from soil from ginseng cultivation.</title>
        <authorList>
            <person name="Yoon M.H."/>
            <person name="Ten L.N."/>
            <person name="Im W.T."/>
        </authorList>
    </citation>
    <scope>NUCLEOTIDE SEQUENCE [LARGE SCALE GENOMIC DNA]</scope>
    <source>
        <strain evidence="9 10">KCTC 13059</strain>
    </source>
</reference>
<dbReference type="AlphaFoldDB" id="A0A3B0CNP6"/>
<comment type="similarity">
    <text evidence="2">Belongs to the amino acid-polyamine-organocation (APC) superfamily. Spore germination protein (SGP) (TC 2.A.3.9) family.</text>
</comment>
<keyword evidence="4" id="KW-0309">Germination</keyword>
<keyword evidence="3" id="KW-0813">Transport</keyword>
<comment type="subcellular location">
    <subcellularLocation>
        <location evidence="1">Membrane</location>
        <topology evidence="1">Multi-pass membrane protein</topology>
    </subcellularLocation>
</comment>
<dbReference type="EMBL" id="RBAH01000002">
    <property type="protein sequence ID" value="RKN86084.1"/>
    <property type="molecule type" value="Genomic_DNA"/>
</dbReference>
<proteinExistence type="inferred from homology"/>
<keyword evidence="7 8" id="KW-0472">Membrane</keyword>
<protein>
    <submittedName>
        <fullName evidence="9">Spore gernimation protein</fullName>
    </submittedName>
</protein>
<dbReference type="NCBIfam" id="TIGR00912">
    <property type="entry name" value="2A0309"/>
    <property type="match status" value="1"/>
</dbReference>
<name>A0A3B0CNP6_9BACL</name>
<dbReference type="GO" id="GO:0009847">
    <property type="term" value="P:spore germination"/>
    <property type="evidence" value="ECO:0007669"/>
    <property type="project" value="InterPro"/>
</dbReference>
<evidence type="ECO:0000256" key="6">
    <source>
        <dbReference type="ARBA" id="ARBA00022989"/>
    </source>
</evidence>
<organism evidence="9 10">
    <name type="scientific">Paenibacillus ginsengarvi</name>
    <dbReference type="NCBI Taxonomy" id="400777"/>
    <lineage>
        <taxon>Bacteria</taxon>
        <taxon>Bacillati</taxon>
        <taxon>Bacillota</taxon>
        <taxon>Bacilli</taxon>
        <taxon>Bacillales</taxon>
        <taxon>Paenibacillaceae</taxon>
        <taxon>Paenibacillus</taxon>
    </lineage>
</organism>
<comment type="caution">
    <text evidence="9">The sequence shown here is derived from an EMBL/GenBank/DDBJ whole genome shotgun (WGS) entry which is preliminary data.</text>
</comment>
<evidence type="ECO:0000256" key="1">
    <source>
        <dbReference type="ARBA" id="ARBA00004141"/>
    </source>
</evidence>